<keyword evidence="1" id="KW-1133">Transmembrane helix</keyword>
<proteinExistence type="predicted"/>
<organism evidence="2 3">
    <name type="scientific">Marinomonas alcarazii</name>
    <dbReference type="NCBI Taxonomy" id="491949"/>
    <lineage>
        <taxon>Bacteria</taxon>
        <taxon>Pseudomonadati</taxon>
        <taxon>Pseudomonadota</taxon>
        <taxon>Gammaproteobacteria</taxon>
        <taxon>Oceanospirillales</taxon>
        <taxon>Oceanospirillaceae</taxon>
        <taxon>Marinomonas</taxon>
    </lineage>
</organism>
<keyword evidence="1" id="KW-0812">Transmembrane</keyword>
<evidence type="ECO:0000256" key="1">
    <source>
        <dbReference type="SAM" id="Phobius"/>
    </source>
</evidence>
<gene>
    <name evidence="2" type="ORF">DFP75_10873</name>
</gene>
<dbReference type="AlphaFoldDB" id="A0A318UVX8"/>
<evidence type="ECO:0000313" key="2">
    <source>
        <dbReference type="EMBL" id="PYF79550.1"/>
    </source>
</evidence>
<dbReference type="RefSeq" id="WP_110576818.1">
    <property type="nucleotide sequence ID" value="NZ_QKLW01000008.1"/>
</dbReference>
<feature type="transmembrane region" description="Helical" evidence="1">
    <location>
        <begin position="37"/>
        <end position="55"/>
    </location>
</feature>
<keyword evidence="1" id="KW-0472">Membrane</keyword>
<comment type="caution">
    <text evidence="2">The sequence shown here is derived from an EMBL/GenBank/DDBJ whole genome shotgun (WGS) entry which is preliminary data.</text>
</comment>
<accession>A0A318UVX8</accession>
<keyword evidence="3" id="KW-1185">Reference proteome</keyword>
<name>A0A318UVX8_9GAMM</name>
<sequence>MLSESDRAFFRPKWRRVVTTLFCAGWAIIEWTADEPIWAMISAGITVYCLWNFFYKFEEKTDEDNTTAS</sequence>
<evidence type="ECO:0000313" key="3">
    <source>
        <dbReference type="Proteomes" id="UP000247551"/>
    </source>
</evidence>
<evidence type="ECO:0008006" key="4">
    <source>
        <dbReference type="Google" id="ProtNLM"/>
    </source>
</evidence>
<reference evidence="2 3" key="1">
    <citation type="submission" date="2018-06" db="EMBL/GenBank/DDBJ databases">
        <title>Genomic Encyclopedia of Type Strains, Phase III (KMG-III): the genomes of soil and plant-associated and newly described type strains.</title>
        <authorList>
            <person name="Whitman W."/>
        </authorList>
    </citation>
    <scope>NUCLEOTIDE SEQUENCE [LARGE SCALE GENOMIC DNA]</scope>
    <source>
        <strain evidence="2 3">CECT 7730</strain>
    </source>
</reference>
<protein>
    <recommendedName>
        <fullName evidence="4">DUF3329 domain-containing protein</fullName>
    </recommendedName>
</protein>
<dbReference type="EMBL" id="QKLW01000008">
    <property type="protein sequence ID" value="PYF79550.1"/>
    <property type="molecule type" value="Genomic_DNA"/>
</dbReference>
<dbReference type="Proteomes" id="UP000247551">
    <property type="component" value="Unassembled WGS sequence"/>
</dbReference>